<keyword evidence="2 9" id="KW-0328">Glycosyltransferase</keyword>
<dbReference type="GO" id="GO:0009103">
    <property type="term" value="P:lipopolysaccharide biosynthetic process"/>
    <property type="evidence" value="ECO:0007669"/>
    <property type="project" value="UniProtKB-KW"/>
</dbReference>
<name>A0A159Z8H3_9RHOB</name>
<proteinExistence type="predicted"/>
<keyword evidence="10" id="KW-1185">Reference proteome</keyword>
<dbReference type="GO" id="GO:0099621">
    <property type="term" value="F:undecaprenyl-phosphate 4-deoxy-4-formamido-L-arabinose transferase activity"/>
    <property type="evidence" value="ECO:0007669"/>
    <property type="project" value="TreeGrafter"/>
</dbReference>
<dbReference type="FunFam" id="3.90.550.10:FF:000170">
    <property type="entry name" value="Dolichol-phosphate mannosyltransferase"/>
    <property type="match status" value="1"/>
</dbReference>
<dbReference type="Gene3D" id="3.90.550.10">
    <property type="entry name" value="Spore Coat Polysaccharide Biosynthesis Protein SpsA, Chain A"/>
    <property type="match status" value="1"/>
</dbReference>
<dbReference type="PATRIC" id="fig|1335048.3.peg.4768"/>
<organism evidence="9 10">
    <name type="scientific">Frigidibacter mobilis</name>
    <dbReference type="NCBI Taxonomy" id="1335048"/>
    <lineage>
        <taxon>Bacteria</taxon>
        <taxon>Pseudomonadati</taxon>
        <taxon>Pseudomonadota</taxon>
        <taxon>Alphaproteobacteria</taxon>
        <taxon>Rhodobacterales</taxon>
        <taxon>Paracoccaceae</taxon>
        <taxon>Frigidibacter</taxon>
    </lineage>
</organism>
<keyword evidence="4" id="KW-0812">Transmembrane</keyword>
<keyword evidence="6" id="KW-1133">Transmembrane helix</keyword>
<dbReference type="InterPro" id="IPR050256">
    <property type="entry name" value="Glycosyltransferase_2"/>
</dbReference>
<evidence type="ECO:0000256" key="6">
    <source>
        <dbReference type="ARBA" id="ARBA00022989"/>
    </source>
</evidence>
<dbReference type="InterPro" id="IPR001173">
    <property type="entry name" value="Glyco_trans_2-like"/>
</dbReference>
<evidence type="ECO:0000256" key="3">
    <source>
        <dbReference type="ARBA" id="ARBA00022679"/>
    </source>
</evidence>
<keyword evidence="3 9" id="KW-0808">Transferase</keyword>
<evidence type="ECO:0000313" key="9">
    <source>
        <dbReference type="EMBL" id="AMY71807.1"/>
    </source>
</evidence>
<dbReference type="Proteomes" id="UP000076128">
    <property type="component" value="Chromosome"/>
</dbReference>
<keyword evidence="5" id="KW-0448">Lipopolysaccharide biosynthesis</keyword>
<keyword evidence="1" id="KW-1003">Cell membrane</keyword>
<dbReference type="GO" id="GO:0005886">
    <property type="term" value="C:plasma membrane"/>
    <property type="evidence" value="ECO:0007669"/>
    <property type="project" value="TreeGrafter"/>
</dbReference>
<evidence type="ECO:0000256" key="5">
    <source>
        <dbReference type="ARBA" id="ARBA00022985"/>
    </source>
</evidence>
<accession>A0A159Z8H3</accession>
<evidence type="ECO:0000256" key="1">
    <source>
        <dbReference type="ARBA" id="ARBA00022475"/>
    </source>
</evidence>
<dbReference type="PANTHER" id="PTHR48090:SF3">
    <property type="entry name" value="UNDECAPRENYL-PHOSPHATE 4-DEOXY-4-FORMAMIDO-L-ARABINOSE TRANSFERASE"/>
    <property type="match status" value="1"/>
</dbReference>
<dbReference type="InterPro" id="IPR029044">
    <property type="entry name" value="Nucleotide-diphossugar_trans"/>
</dbReference>
<dbReference type="PANTHER" id="PTHR48090">
    <property type="entry name" value="UNDECAPRENYL-PHOSPHATE 4-DEOXY-4-FORMAMIDO-L-ARABINOSE TRANSFERASE-RELATED"/>
    <property type="match status" value="1"/>
</dbReference>
<dbReference type="SUPFAM" id="SSF53448">
    <property type="entry name" value="Nucleotide-diphospho-sugar transferases"/>
    <property type="match status" value="1"/>
</dbReference>
<sequence length="269" mass="28685">MDKPRLLVFNGAAMTTGQIRTGTMTEISIVIPMKNEAENVTALVTDIAAACAAGPAFEIIVVDDGSTDGTGEAVARLAATLPNLRLLRHPVSGGQSAAVHSGVLAARGAICCTLDGDGQNPPSELPGLMAPLLADGTGRLGLVAGQRVARQDTWSKKLASRAANRLRAAMLKDGTRDTGCGLKAFRREAFLALPYFNHMHRYLPALFRRDGWDIAHVDVSHRNRQAGRSNYSNLQRALVGVYDLIGVAWLIRRRKTARPAEVTLPGASA</sequence>
<dbReference type="Pfam" id="PF00535">
    <property type="entry name" value="Glycos_transf_2"/>
    <property type="match status" value="1"/>
</dbReference>
<evidence type="ECO:0000256" key="7">
    <source>
        <dbReference type="ARBA" id="ARBA00023136"/>
    </source>
</evidence>
<dbReference type="AlphaFoldDB" id="A0A159Z8H3"/>
<evidence type="ECO:0000256" key="2">
    <source>
        <dbReference type="ARBA" id="ARBA00022676"/>
    </source>
</evidence>
<gene>
    <name evidence="9" type="ORF">AKL17_4596</name>
</gene>
<dbReference type="STRING" id="1335048.AKL17_4596"/>
<keyword evidence="7" id="KW-0472">Membrane</keyword>
<feature type="domain" description="Glycosyltransferase 2-like" evidence="8">
    <location>
        <begin position="28"/>
        <end position="190"/>
    </location>
</feature>
<dbReference type="EMBL" id="CP012661">
    <property type="protein sequence ID" value="AMY71807.1"/>
    <property type="molecule type" value="Genomic_DNA"/>
</dbReference>
<protein>
    <submittedName>
        <fullName evidence="9">Dolichol-phosphate mannosyltransferase</fullName>
    </submittedName>
</protein>
<dbReference type="CDD" id="cd04179">
    <property type="entry name" value="DPM_DPG-synthase_like"/>
    <property type="match status" value="1"/>
</dbReference>
<dbReference type="KEGG" id="daa:AKL17_4596"/>
<evidence type="ECO:0000256" key="4">
    <source>
        <dbReference type="ARBA" id="ARBA00022692"/>
    </source>
</evidence>
<reference evidence="9 10" key="1">
    <citation type="submission" date="2015-09" db="EMBL/GenBank/DDBJ databases">
        <title>Complete genome sequence of Defluviimonas alba cai42t isolated from an oilfield in Xinjiang.</title>
        <authorList>
            <person name="Geng S."/>
            <person name="Pan X."/>
            <person name="Wu X."/>
        </authorList>
    </citation>
    <scope>NUCLEOTIDE SEQUENCE [LARGE SCALE GENOMIC DNA]</scope>
    <source>
        <strain evidence="10">cai42</strain>
    </source>
</reference>
<evidence type="ECO:0000259" key="8">
    <source>
        <dbReference type="Pfam" id="PF00535"/>
    </source>
</evidence>
<evidence type="ECO:0000313" key="10">
    <source>
        <dbReference type="Proteomes" id="UP000076128"/>
    </source>
</evidence>